<feature type="compositionally biased region" description="Polar residues" evidence="1">
    <location>
        <begin position="171"/>
        <end position="181"/>
    </location>
</feature>
<organism evidence="2 3">
    <name type="scientific">Symbiodinium necroappetens</name>
    <dbReference type="NCBI Taxonomy" id="1628268"/>
    <lineage>
        <taxon>Eukaryota</taxon>
        <taxon>Sar</taxon>
        <taxon>Alveolata</taxon>
        <taxon>Dinophyceae</taxon>
        <taxon>Suessiales</taxon>
        <taxon>Symbiodiniaceae</taxon>
        <taxon>Symbiodinium</taxon>
    </lineage>
</organism>
<feature type="compositionally biased region" description="Low complexity" evidence="1">
    <location>
        <begin position="139"/>
        <end position="153"/>
    </location>
</feature>
<sequence>MVGRADVESDIVNELLRQLSEDSSAVRAGQPESPDQTADQEANLGDEEEEEEQEAEEEEDEEEEGEEEEGEEEAECSNLEGLEEEDVADSTESWRTGHGRGLPDGLRQELPASFAGTWAASSERRLSRDNAETAAGLAGLHSLEELGQSSSGSDSEENKSRCLLADPLSTMPWSGGQSCMPGQQVVPGAAAKSVEAPEDQGRRSSELPSMGMCSGPMQPPPDGPQPLTHPVMMQAEQELHACTAAQSRHTSSSSSEHDFLPEEDSAPEMPRGPGAGVAMPGLHLPLEHAARVMPSGPGSSRSWKRQSPSRAQHAAAAATAAGLTPRGINVQEYEDQGLWIPIDTSKKENSEQATVSAILECRAPTGYIDLMELHEGCQKQLEGRIGRSPPSAASASASPSEHVVPKTKLTRPVARPRLRGGPAAKSQMRRSVQSAPGMQATLCKFVQTDVAADSPVAPSDVVLEESQPLPYLERASGMTYQ</sequence>
<evidence type="ECO:0000313" key="3">
    <source>
        <dbReference type="Proteomes" id="UP000601435"/>
    </source>
</evidence>
<feature type="region of interest" description="Disordered" evidence="1">
    <location>
        <begin position="15"/>
        <end position="229"/>
    </location>
</feature>
<feature type="compositionally biased region" description="Acidic residues" evidence="1">
    <location>
        <begin position="44"/>
        <end position="89"/>
    </location>
</feature>
<dbReference type="EMBL" id="CAJNJA010005814">
    <property type="protein sequence ID" value="CAE7199241.1"/>
    <property type="molecule type" value="Genomic_DNA"/>
</dbReference>
<dbReference type="AlphaFoldDB" id="A0A812JA67"/>
<gene>
    <name evidence="2" type="ORF">SNEC2469_LOCUS1493</name>
</gene>
<evidence type="ECO:0000256" key="1">
    <source>
        <dbReference type="SAM" id="MobiDB-lite"/>
    </source>
</evidence>
<accession>A0A812JA67</accession>
<keyword evidence="3" id="KW-1185">Reference proteome</keyword>
<name>A0A812JA67_9DINO</name>
<dbReference type="Proteomes" id="UP000601435">
    <property type="component" value="Unassembled WGS sequence"/>
</dbReference>
<comment type="caution">
    <text evidence="2">The sequence shown here is derived from an EMBL/GenBank/DDBJ whole genome shotgun (WGS) entry which is preliminary data.</text>
</comment>
<feature type="non-terminal residue" evidence="2">
    <location>
        <position position="481"/>
    </location>
</feature>
<feature type="compositionally biased region" description="Low complexity" evidence="1">
    <location>
        <begin position="388"/>
        <end position="400"/>
    </location>
</feature>
<proteinExistence type="predicted"/>
<feature type="region of interest" description="Disordered" evidence="1">
    <location>
        <begin position="383"/>
        <end position="429"/>
    </location>
</feature>
<feature type="compositionally biased region" description="Basic and acidic residues" evidence="1">
    <location>
        <begin position="122"/>
        <end position="131"/>
    </location>
</feature>
<protein>
    <submittedName>
        <fullName evidence="2">Uncharacterized protein</fullName>
    </submittedName>
</protein>
<dbReference type="OrthoDB" id="430990at2759"/>
<feature type="region of interest" description="Disordered" evidence="1">
    <location>
        <begin position="241"/>
        <end position="270"/>
    </location>
</feature>
<evidence type="ECO:0000313" key="2">
    <source>
        <dbReference type="EMBL" id="CAE7199241.1"/>
    </source>
</evidence>
<reference evidence="2" key="1">
    <citation type="submission" date="2021-02" db="EMBL/GenBank/DDBJ databases">
        <authorList>
            <person name="Dougan E. K."/>
            <person name="Rhodes N."/>
            <person name="Thang M."/>
            <person name="Chan C."/>
        </authorList>
    </citation>
    <scope>NUCLEOTIDE SEQUENCE</scope>
</reference>